<dbReference type="PANTHER" id="PTHR18964">
    <property type="entry name" value="ROK (REPRESSOR, ORF, KINASE) FAMILY"/>
    <property type="match status" value="1"/>
</dbReference>
<dbReference type="PANTHER" id="PTHR18964:SF149">
    <property type="entry name" value="BIFUNCTIONAL UDP-N-ACETYLGLUCOSAMINE 2-EPIMERASE_N-ACETYLMANNOSAMINE KINASE"/>
    <property type="match status" value="1"/>
</dbReference>
<dbReference type="InterPro" id="IPR000600">
    <property type="entry name" value="ROK"/>
</dbReference>
<dbReference type="Gene3D" id="3.30.420.40">
    <property type="match status" value="2"/>
</dbReference>
<dbReference type="InterPro" id="IPR043129">
    <property type="entry name" value="ATPase_NBD"/>
</dbReference>
<evidence type="ECO:0000313" key="2">
    <source>
        <dbReference type="EMBL" id="GAA4896059.1"/>
    </source>
</evidence>
<dbReference type="Pfam" id="PF00480">
    <property type="entry name" value="ROK"/>
    <property type="match status" value="1"/>
</dbReference>
<dbReference type="EMBL" id="BAABLV010000019">
    <property type="protein sequence ID" value="GAA4896059.1"/>
    <property type="molecule type" value="Genomic_DNA"/>
</dbReference>
<evidence type="ECO:0000313" key="3">
    <source>
        <dbReference type="Proteomes" id="UP001501521"/>
    </source>
</evidence>
<name>A0ABP9F8N9_9ACTN</name>
<dbReference type="InterPro" id="IPR049874">
    <property type="entry name" value="ROK_cs"/>
</dbReference>
<dbReference type="InterPro" id="IPR036388">
    <property type="entry name" value="WH-like_DNA-bd_sf"/>
</dbReference>
<gene>
    <name evidence="2" type="ORF">GCM10025789_12150</name>
</gene>
<dbReference type="SUPFAM" id="SSF53067">
    <property type="entry name" value="Actin-like ATPase domain"/>
    <property type="match status" value="1"/>
</dbReference>
<dbReference type="Proteomes" id="UP001501521">
    <property type="component" value="Unassembled WGS sequence"/>
</dbReference>
<organism evidence="2 3">
    <name type="scientific">Tessaracoccus lubricantis</name>
    <dbReference type="NCBI Taxonomy" id="545543"/>
    <lineage>
        <taxon>Bacteria</taxon>
        <taxon>Bacillati</taxon>
        <taxon>Actinomycetota</taxon>
        <taxon>Actinomycetes</taxon>
        <taxon>Propionibacteriales</taxon>
        <taxon>Propionibacteriaceae</taxon>
        <taxon>Tessaracoccus</taxon>
    </lineage>
</organism>
<dbReference type="PROSITE" id="PS01125">
    <property type="entry name" value="ROK"/>
    <property type="match status" value="1"/>
</dbReference>
<dbReference type="SUPFAM" id="SSF46785">
    <property type="entry name" value="Winged helix' DNA-binding domain"/>
    <property type="match status" value="1"/>
</dbReference>
<proteinExistence type="inferred from homology"/>
<accession>A0ABP9F8N9</accession>
<dbReference type="RefSeq" id="WP_345580478.1">
    <property type="nucleotide sequence ID" value="NZ_BAABLV010000019.1"/>
</dbReference>
<comment type="caution">
    <text evidence="2">The sequence shown here is derived from an EMBL/GenBank/DDBJ whole genome shotgun (WGS) entry which is preliminary data.</text>
</comment>
<keyword evidence="3" id="KW-1185">Reference proteome</keyword>
<comment type="similarity">
    <text evidence="1">Belongs to the ROK (NagC/XylR) family.</text>
</comment>
<dbReference type="InterPro" id="IPR036390">
    <property type="entry name" value="WH_DNA-bd_sf"/>
</dbReference>
<protein>
    <submittedName>
        <fullName evidence="2">ROK family protein</fullName>
    </submittedName>
</protein>
<dbReference type="Gene3D" id="1.10.10.10">
    <property type="entry name" value="Winged helix-like DNA-binding domain superfamily/Winged helix DNA-binding domain"/>
    <property type="match status" value="1"/>
</dbReference>
<evidence type="ECO:0000256" key="1">
    <source>
        <dbReference type="ARBA" id="ARBA00006479"/>
    </source>
</evidence>
<reference evidence="3" key="1">
    <citation type="journal article" date="2019" name="Int. J. Syst. Evol. Microbiol.">
        <title>The Global Catalogue of Microorganisms (GCM) 10K type strain sequencing project: providing services to taxonomists for standard genome sequencing and annotation.</title>
        <authorList>
            <consortium name="The Broad Institute Genomics Platform"/>
            <consortium name="The Broad Institute Genome Sequencing Center for Infectious Disease"/>
            <person name="Wu L."/>
            <person name="Ma J."/>
        </authorList>
    </citation>
    <scope>NUCLEOTIDE SEQUENCE [LARGE SCALE GENOMIC DNA]</scope>
    <source>
        <strain evidence="3">JCM 19125</strain>
    </source>
</reference>
<sequence length="378" mass="38793">METFGRGGQASRGQLLASLASEPNQSRSDLVARLGLGPATVSTQVRRLIEMGVLREGPAQILGSGRPRVPLEVVPDAGHVVGVGLNHGQATVAVVGLDGAPREVSAIEVPTESPAELSKVLGGHVNRLLKRNSAAAWWGLSVAISGVISADATRVTISVVHGWRDVALAGLLTADSGLETYLVNDIAALAYRELFRPGAENPADFMLVSLGYGVGMAVVRDHHILGGQQGASTEIGHVSVDPLGPLCPCGNTGCLQVLVGLGELMESIRRNTGQGAASASHLAELAAGAPRAGAIIDRAGYWLGRAVGGACTMTGLSTVLLTGQSLPLWPGLQSSFQAGLAGTSPTMAVPPMVQVREWDASAEALGAASLMIARRVSL</sequence>
<dbReference type="Pfam" id="PF13412">
    <property type="entry name" value="HTH_24"/>
    <property type="match status" value="1"/>
</dbReference>